<dbReference type="EMBL" id="JACIIZ010000007">
    <property type="protein sequence ID" value="MBB6252280.1"/>
    <property type="molecule type" value="Genomic_DNA"/>
</dbReference>
<keyword evidence="2" id="KW-0808">Transferase</keyword>
<dbReference type="Proteomes" id="UP000539175">
    <property type="component" value="Unassembled WGS sequence"/>
</dbReference>
<dbReference type="GO" id="GO:0008168">
    <property type="term" value="F:methyltransferase activity"/>
    <property type="evidence" value="ECO:0007669"/>
    <property type="project" value="UniProtKB-KW"/>
</dbReference>
<name>A0A7X0B079_9PROT</name>
<keyword evidence="2" id="KW-0489">Methyltransferase</keyword>
<proteinExistence type="predicted"/>
<dbReference type="Pfam" id="PF13847">
    <property type="entry name" value="Methyltransf_31"/>
    <property type="match status" value="1"/>
</dbReference>
<keyword evidence="3" id="KW-1185">Reference proteome</keyword>
<accession>A0A7X0B079</accession>
<dbReference type="AlphaFoldDB" id="A0A7X0B079"/>
<evidence type="ECO:0000259" key="1">
    <source>
        <dbReference type="Pfam" id="PF13847"/>
    </source>
</evidence>
<dbReference type="RefSeq" id="WP_184801526.1">
    <property type="nucleotide sequence ID" value="NZ_JACIIZ010000007.1"/>
</dbReference>
<dbReference type="InterPro" id="IPR025714">
    <property type="entry name" value="Methyltranfer_dom"/>
</dbReference>
<dbReference type="InterPro" id="IPR029063">
    <property type="entry name" value="SAM-dependent_MTases_sf"/>
</dbReference>
<dbReference type="GO" id="GO:0032259">
    <property type="term" value="P:methylation"/>
    <property type="evidence" value="ECO:0007669"/>
    <property type="project" value="UniProtKB-KW"/>
</dbReference>
<reference evidence="2 3" key="1">
    <citation type="submission" date="2020-08" db="EMBL/GenBank/DDBJ databases">
        <title>Genomic Encyclopedia of Type Strains, Phase IV (KMG-IV): sequencing the most valuable type-strain genomes for metagenomic binning, comparative biology and taxonomic classification.</title>
        <authorList>
            <person name="Goeker M."/>
        </authorList>
    </citation>
    <scope>NUCLEOTIDE SEQUENCE [LARGE SCALE GENOMIC DNA]</scope>
    <source>
        <strain evidence="2 3">DSM 22198</strain>
    </source>
</reference>
<gene>
    <name evidence="2" type="ORF">FHS74_002840</name>
</gene>
<protein>
    <submittedName>
        <fullName evidence="2">SAM-dependent methyltransferase</fullName>
    </submittedName>
</protein>
<dbReference type="CDD" id="cd02440">
    <property type="entry name" value="AdoMet_MTases"/>
    <property type="match status" value="1"/>
</dbReference>
<dbReference type="SUPFAM" id="SSF53335">
    <property type="entry name" value="S-adenosyl-L-methionine-dependent methyltransferases"/>
    <property type="match status" value="1"/>
</dbReference>
<feature type="domain" description="Methyltransferase" evidence="1">
    <location>
        <begin position="47"/>
        <end position="162"/>
    </location>
</feature>
<dbReference type="Gene3D" id="3.40.50.150">
    <property type="entry name" value="Vaccinia Virus protein VP39"/>
    <property type="match status" value="1"/>
</dbReference>
<sequence>MTRPYLDFYEQNQIIPVRQDLSDMARHFARRRALYHHLGLLPGLVRGRQVLEIGPGTGDNALYTASLAPARYVMVDGNPHSISALAAKQADGMFGATPVEVRQGNLLAMDIPERFDVVLCEGLLPPQQDPVGFLNHVAGLVAPDGVLVVTTMSHTSLLAETCRRALRPLFERQDGLSALASRMAAFFRPDLLSLPGMSRLHEDWVVDQILHPYGRNIVFTLEDVVRTLGGGFDTVGTSPRLLQDWRWFKSVPESTQPEWERVADQLAGWSLSLIDYRLPPVAVEPALGRQVEALCGEAWDIHLDLKDAGDTAVLDAFLDKVAAVRTLLPPPWASTAAALDAFLAGAPRLWRGEADDLRDFRSLFGRGQQYIMVSRTQPATR</sequence>
<organism evidence="2 3">
    <name type="scientific">Nitrospirillum iridis</name>
    <dbReference type="NCBI Taxonomy" id="765888"/>
    <lineage>
        <taxon>Bacteria</taxon>
        <taxon>Pseudomonadati</taxon>
        <taxon>Pseudomonadota</taxon>
        <taxon>Alphaproteobacteria</taxon>
        <taxon>Rhodospirillales</taxon>
        <taxon>Azospirillaceae</taxon>
        <taxon>Nitrospirillum</taxon>
    </lineage>
</organism>
<evidence type="ECO:0000313" key="3">
    <source>
        <dbReference type="Proteomes" id="UP000539175"/>
    </source>
</evidence>
<evidence type="ECO:0000313" key="2">
    <source>
        <dbReference type="EMBL" id="MBB6252280.1"/>
    </source>
</evidence>
<comment type="caution">
    <text evidence="2">The sequence shown here is derived from an EMBL/GenBank/DDBJ whole genome shotgun (WGS) entry which is preliminary data.</text>
</comment>